<feature type="compositionally biased region" description="Basic and acidic residues" evidence="10">
    <location>
        <begin position="217"/>
        <end position="232"/>
    </location>
</feature>
<reference evidence="13" key="1">
    <citation type="submission" date="2023-02" db="EMBL/GenBank/DDBJ databases">
        <title>Identification and recombinant expression of a fungal hydrolase from Papiliotrema laurentii that hydrolyzes apple cutin and clears colloidal polyester polyurethane.</title>
        <authorList>
            <consortium name="DOE Joint Genome Institute"/>
            <person name="Roman V.A."/>
            <person name="Bojanowski C."/>
            <person name="Crable B.R."/>
            <person name="Wagner D.N."/>
            <person name="Hung C.S."/>
            <person name="Nadeau L.J."/>
            <person name="Schratz L."/>
            <person name="Haridas S."/>
            <person name="Pangilinan J."/>
            <person name="Lipzen A."/>
            <person name="Na H."/>
            <person name="Yan M."/>
            <person name="Ng V."/>
            <person name="Grigoriev I.V."/>
            <person name="Spatafora J.W."/>
            <person name="Barlow D."/>
            <person name="Biffinger J."/>
            <person name="Kelley-Loughnane N."/>
            <person name="Varaljay V.A."/>
            <person name="Crookes-Goodson W.J."/>
        </authorList>
    </citation>
    <scope>NUCLEOTIDE SEQUENCE</scope>
    <source>
        <strain evidence="13">5307AH</strain>
    </source>
</reference>
<dbReference type="Gene3D" id="2.40.50.100">
    <property type="match status" value="1"/>
</dbReference>
<dbReference type="Pfam" id="PF00198">
    <property type="entry name" value="2-oxoacid_dh"/>
    <property type="match status" value="1"/>
</dbReference>
<feature type="region of interest" description="Disordered" evidence="10">
    <location>
        <begin position="333"/>
        <end position="354"/>
    </location>
</feature>
<dbReference type="AlphaFoldDB" id="A0AAD9FMV0"/>
<feature type="compositionally biased region" description="Gly residues" evidence="10">
    <location>
        <begin position="172"/>
        <end position="186"/>
    </location>
</feature>
<evidence type="ECO:0000256" key="3">
    <source>
        <dbReference type="ARBA" id="ARBA00007317"/>
    </source>
</evidence>
<evidence type="ECO:0000256" key="10">
    <source>
        <dbReference type="SAM" id="MobiDB-lite"/>
    </source>
</evidence>
<comment type="cofactor">
    <cofactor evidence="1 9">
        <name>(R)-lipoate</name>
        <dbReference type="ChEBI" id="CHEBI:83088"/>
    </cofactor>
</comment>
<evidence type="ECO:0000256" key="8">
    <source>
        <dbReference type="ARBA" id="ARBA00023315"/>
    </source>
</evidence>
<dbReference type="GO" id="GO:0045333">
    <property type="term" value="P:cellular respiration"/>
    <property type="evidence" value="ECO:0007669"/>
    <property type="project" value="UniProtKB-ARBA"/>
</dbReference>
<keyword evidence="14" id="KW-1185">Reference proteome</keyword>
<evidence type="ECO:0000259" key="12">
    <source>
        <dbReference type="PROSITE" id="PS51826"/>
    </source>
</evidence>
<comment type="caution">
    <text evidence="13">The sequence shown here is derived from an EMBL/GenBank/DDBJ whole genome shotgun (WGS) entry which is preliminary data.</text>
</comment>
<accession>A0AAD9FMV0</accession>
<dbReference type="PROSITE" id="PS50968">
    <property type="entry name" value="BIOTINYL_LIPOYL"/>
    <property type="match status" value="1"/>
</dbReference>
<dbReference type="GO" id="GO:0031405">
    <property type="term" value="F:lipoic acid binding"/>
    <property type="evidence" value="ECO:0007669"/>
    <property type="project" value="TreeGrafter"/>
</dbReference>
<dbReference type="CDD" id="cd06849">
    <property type="entry name" value="lipoyl_domain"/>
    <property type="match status" value="1"/>
</dbReference>
<dbReference type="Gene3D" id="3.30.559.10">
    <property type="entry name" value="Chloramphenicol acetyltransferase-like domain"/>
    <property type="match status" value="1"/>
</dbReference>
<feature type="region of interest" description="Disordered" evidence="10">
    <location>
        <begin position="164"/>
        <end position="295"/>
    </location>
</feature>
<evidence type="ECO:0000313" key="14">
    <source>
        <dbReference type="Proteomes" id="UP001182556"/>
    </source>
</evidence>
<feature type="compositionally biased region" description="Pro residues" evidence="10">
    <location>
        <begin position="194"/>
        <end position="211"/>
    </location>
</feature>
<dbReference type="Gene3D" id="4.10.320.10">
    <property type="entry name" value="E3-binding domain"/>
    <property type="match status" value="1"/>
</dbReference>
<evidence type="ECO:0000256" key="6">
    <source>
        <dbReference type="ARBA" id="ARBA00022946"/>
    </source>
</evidence>
<comment type="similarity">
    <text evidence="3 9">Belongs to the 2-oxoacid dehydrogenase family.</text>
</comment>
<keyword evidence="6" id="KW-0809">Transit peptide</keyword>
<dbReference type="SUPFAM" id="SSF52777">
    <property type="entry name" value="CoA-dependent acyltransferases"/>
    <property type="match status" value="1"/>
</dbReference>
<dbReference type="SUPFAM" id="SSF47005">
    <property type="entry name" value="Peripheral subunit-binding domain of 2-oxo acid dehydrogenase complex"/>
    <property type="match status" value="1"/>
</dbReference>
<evidence type="ECO:0000259" key="11">
    <source>
        <dbReference type="PROSITE" id="PS50968"/>
    </source>
</evidence>
<dbReference type="InterPro" id="IPR011053">
    <property type="entry name" value="Single_hybrid_motif"/>
</dbReference>
<keyword evidence="7" id="KW-0496">Mitochondrion</keyword>
<dbReference type="InterPro" id="IPR004167">
    <property type="entry name" value="PSBD"/>
</dbReference>
<evidence type="ECO:0000313" key="13">
    <source>
        <dbReference type="EMBL" id="KAK1921386.1"/>
    </source>
</evidence>
<dbReference type="SUPFAM" id="SSF51230">
    <property type="entry name" value="Single hybrid motif"/>
    <property type="match status" value="1"/>
</dbReference>
<sequence length="634" mass="67728">MTVSRIQSSLTPRVIYTLRGIMLRSIASTRKNPVKLGGACRSTSTRLAHTPPAHGPPFYASLRAPSAVRHTVYNGIRGFSTTRPVSAIIPFKLHDIGEGITEVEMLKWKVTEGQRVDHFDDLCEVQSDKSTAELTSPTPGIVHSIKVQEGDTVKVGQTLCEIRTDDGEGEGEGSSGGGQVEASGGGRPHEEQPTPAPAPPSPPTASAPTSPPASHTATDRNHTEASHHEQRQPQHHHHHQEEHHDSPMSTAVQFTGEASILPSAPPPTTQLHSGPVPPRQAREGHDTPRSIVLSSPAVRALAGRLRIDLHQVKGTGEKGRVTREDVERFHRSDVGVGSHGSGGSTSTQRGDQAVRVERGQRVGWADTTKVDFGRTRIVMYRALGAQAAVPHFGYSHTLDLTPLIPYLRALNPPATNPSAPSYIASDIPATLSADPLAQGGATKTTLLSLLVKGLLLALEEHPVMRAKVISNGDDKHLEIRKDGIIGLAVSDPKHGLVTPSLPALPPSTPLSEITGHLLAARKNPTKPGPSANLVVSSVGGLGEASGAMPVIPPGGPLAICAVGRARWEVEWKLRDAGMKVDPVEVEQGGTRAVLRCSVGWSGDHRVLEGAELIAFTESWKKWIEEPWRWIKIDG</sequence>
<dbReference type="GO" id="GO:0016407">
    <property type="term" value="F:acetyltransferase activity"/>
    <property type="evidence" value="ECO:0007669"/>
    <property type="project" value="TreeGrafter"/>
</dbReference>
<dbReference type="Pfam" id="PF02817">
    <property type="entry name" value="E3_binding"/>
    <property type="match status" value="1"/>
</dbReference>
<dbReference type="PANTHER" id="PTHR43178">
    <property type="entry name" value="DIHYDROLIPOAMIDE ACETYLTRANSFERASE COMPONENT OF PYRUVATE DEHYDROGENASE COMPLEX"/>
    <property type="match status" value="1"/>
</dbReference>
<dbReference type="EC" id="2.3.1.-" evidence="9"/>
<comment type="subcellular location">
    <subcellularLocation>
        <location evidence="2">Mitochondrion matrix</location>
    </subcellularLocation>
</comment>
<keyword evidence="5 9" id="KW-0450">Lipoyl</keyword>
<evidence type="ECO:0000256" key="5">
    <source>
        <dbReference type="ARBA" id="ARBA00022823"/>
    </source>
</evidence>
<evidence type="ECO:0000256" key="1">
    <source>
        <dbReference type="ARBA" id="ARBA00001938"/>
    </source>
</evidence>
<dbReference type="InterPro" id="IPR036625">
    <property type="entry name" value="E3-bd_dom_sf"/>
</dbReference>
<dbReference type="Pfam" id="PF00364">
    <property type="entry name" value="Biotin_lipoyl"/>
    <property type="match status" value="1"/>
</dbReference>
<keyword evidence="4 9" id="KW-0808">Transferase</keyword>
<dbReference type="InterPro" id="IPR023213">
    <property type="entry name" value="CAT-like_dom_sf"/>
</dbReference>
<feature type="domain" description="Peripheral subunit-binding (PSBD)" evidence="12">
    <location>
        <begin position="293"/>
        <end position="330"/>
    </location>
</feature>
<dbReference type="PROSITE" id="PS00189">
    <property type="entry name" value="LIPOYL"/>
    <property type="match status" value="1"/>
</dbReference>
<dbReference type="FunFam" id="2.40.50.100:FF:000013">
    <property type="entry name" value="Dihydrolipoamide acetyltransferase component of pyruvate dehydrogenase complex"/>
    <property type="match status" value="1"/>
</dbReference>
<dbReference type="InterPro" id="IPR003016">
    <property type="entry name" value="2-oxoA_DH_lipoyl-BS"/>
</dbReference>
<proteinExistence type="inferred from homology"/>
<gene>
    <name evidence="13" type="ORF">DB88DRAFT_500582</name>
</gene>
<dbReference type="InterPro" id="IPR050743">
    <property type="entry name" value="2-oxoacid_DH_E2_comp"/>
</dbReference>
<dbReference type="Proteomes" id="UP001182556">
    <property type="component" value="Unassembled WGS sequence"/>
</dbReference>
<dbReference type="PANTHER" id="PTHR43178:SF5">
    <property type="entry name" value="LIPOAMIDE ACYLTRANSFERASE COMPONENT OF BRANCHED-CHAIN ALPHA-KETO ACID DEHYDROGENASE COMPLEX, MITOCHONDRIAL"/>
    <property type="match status" value="1"/>
</dbReference>
<dbReference type="PROSITE" id="PS51826">
    <property type="entry name" value="PSBD"/>
    <property type="match status" value="1"/>
</dbReference>
<keyword evidence="8 9" id="KW-0012">Acyltransferase</keyword>
<evidence type="ECO:0000256" key="2">
    <source>
        <dbReference type="ARBA" id="ARBA00004305"/>
    </source>
</evidence>
<evidence type="ECO:0000256" key="9">
    <source>
        <dbReference type="RuleBase" id="RU003423"/>
    </source>
</evidence>
<evidence type="ECO:0000256" key="4">
    <source>
        <dbReference type="ARBA" id="ARBA00022679"/>
    </source>
</evidence>
<feature type="domain" description="Lipoyl-binding" evidence="11">
    <location>
        <begin position="84"/>
        <end position="163"/>
    </location>
</feature>
<organism evidence="13 14">
    <name type="scientific">Papiliotrema laurentii</name>
    <name type="common">Cryptococcus laurentii</name>
    <dbReference type="NCBI Taxonomy" id="5418"/>
    <lineage>
        <taxon>Eukaryota</taxon>
        <taxon>Fungi</taxon>
        <taxon>Dikarya</taxon>
        <taxon>Basidiomycota</taxon>
        <taxon>Agaricomycotina</taxon>
        <taxon>Tremellomycetes</taxon>
        <taxon>Tremellales</taxon>
        <taxon>Rhynchogastremaceae</taxon>
        <taxon>Papiliotrema</taxon>
    </lineage>
</organism>
<dbReference type="GO" id="GO:0005759">
    <property type="term" value="C:mitochondrial matrix"/>
    <property type="evidence" value="ECO:0007669"/>
    <property type="project" value="UniProtKB-SubCell"/>
</dbReference>
<name>A0AAD9FMV0_PAPLA</name>
<protein>
    <recommendedName>
        <fullName evidence="9">Dihydrolipoamide acetyltransferase component of pyruvate dehydrogenase complex</fullName>
        <ecNumber evidence="9">2.3.1.-</ecNumber>
    </recommendedName>
</protein>
<dbReference type="EMBL" id="JAODAN010000011">
    <property type="protein sequence ID" value="KAK1921386.1"/>
    <property type="molecule type" value="Genomic_DNA"/>
</dbReference>
<evidence type="ECO:0000256" key="7">
    <source>
        <dbReference type="ARBA" id="ARBA00023128"/>
    </source>
</evidence>
<dbReference type="InterPro" id="IPR001078">
    <property type="entry name" value="2-oxoacid_DH_actylTfrase"/>
</dbReference>
<dbReference type="InterPro" id="IPR000089">
    <property type="entry name" value="Biotin_lipoyl"/>
</dbReference>